<reference evidence="3" key="1">
    <citation type="journal article" date="2019" name="Int. J. Syst. Evol. Microbiol.">
        <title>The Global Catalogue of Microorganisms (GCM) 10K type strain sequencing project: providing services to taxonomists for standard genome sequencing and annotation.</title>
        <authorList>
            <consortium name="The Broad Institute Genomics Platform"/>
            <consortium name="The Broad Institute Genome Sequencing Center for Infectious Disease"/>
            <person name="Wu L."/>
            <person name="Ma J."/>
        </authorList>
    </citation>
    <scope>NUCLEOTIDE SEQUENCE [LARGE SCALE GENOMIC DNA]</scope>
    <source>
        <strain evidence="3">CGMCC 4.7178</strain>
    </source>
</reference>
<dbReference type="EMBL" id="BMMP01000012">
    <property type="protein sequence ID" value="GGO52672.1"/>
    <property type="molecule type" value="Genomic_DNA"/>
</dbReference>
<proteinExistence type="predicted"/>
<gene>
    <name evidence="2" type="ORF">GCM10012287_37490</name>
</gene>
<name>A0ABQ2MJB3_9ACTN</name>
<keyword evidence="3" id="KW-1185">Reference proteome</keyword>
<protein>
    <submittedName>
        <fullName evidence="2">Uncharacterized protein</fullName>
    </submittedName>
</protein>
<feature type="compositionally biased region" description="Low complexity" evidence="1">
    <location>
        <begin position="62"/>
        <end position="76"/>
    </location>
</feature>
<dbReference type="Proteomes" id="UP000631535">
    <property type="component" value="Unassembled WGS sequence"/>
</dbReference>
<feature type="region of interest" description="Disordered" evidence="1">
    <location>
        <begin position="1"/>
        <end position="82"/>
    </location>
</feature>
<accession>A0ABQ2MJB3</accession>
<comment type="caution">
    <text evidence="2">The sequence shown here is derived from an EMBL/GenBank/DDBJ whole genome shotgun (WGS) entry which is preliminary data.</text>
</comment>
<evidence type="ECO:0000256" key="1">
    <source>
        <dbReference type="SAM" id="MobiDB-lite"/>
    </source>
</evidence>
<sequence>MKPAPPLGRGRPRRLSSQHGLMWTVPTLPPATDSGLRRAGPAAPAGPGRAPPRGRLRYGRDSAPPSVRSPARPGRVLAEMVK</sequence>
<feature type="compositionally biased region" description="Low complexity" evidence="1">
    <location>
        <begin position="37"/>
        <end position="51"/>
    </location>
</feature>
<evidence type="ECO:0000313" key="2">
    <source>
        <dbReference type="EMBL" id="GGO52672.1"/>
    </source>
</evidence>
<evidence type="ECO:0000313" key="3">
    <source>
        <dbReference type="Proteomes" id="UP000631535"/>
    </source>
</evidence>
<organism evidence="2 3">
    <name type="scientific">Streptomyces daqingensis</name>
    <dbReference type="NCBI Taxonomy" id="1472640"/>
    <lineage>
        <taxon>Bacteria</taxon>
        <taxon>Bacillati</taxon>
        <taxon>Actinomycetota</taxon>
        <taxon>Actinomycetes</taxon>
        <taxon>Kitasatosporales</taxon>
        <taxon>Streptomycetaceae</taxon>
        <taxon>Streptomyces</taxon>
    </lineage>
</organism>